<organism evidence="1 2">
    <name type="scientific">Tangfeifania diversioriginum</name>
    <dbReference type="NCBI Taxonomy" id="1168035"/>
    <lineage>
        <taxon>Bacteria</taxon>
        <taxon>Pseudomonadati</taxon>
        <taxon>Bacteroidota</taxon>
        <taxon>Bacteroidia</taxon>
        <taxon>Marinilabiliales</taxon>
        <taxon>Prolixibacteraceae</taxon>
        <taxon>Tangfeifania</taxon>
    </lineage>
</organism>
<gene>
    <name evidence="1" type="ORF">SAMN05444280_101167</name>
</gene>
<dbReference type="AlphaFoldDB" id="A0A1M6ADT0"/>
<dbReference type="Proteomes" id="UP000184050">
    <property type="component" value="Unassembled WGS sequence"/>
</dbReference>
<reference evidence="1 2" key="1">
    <citation type="submission" date="2016-11" db="EMBL/GenBank/DDBJ databases">
        <authorList>
            <person name="Jaros S."/>
            <person name="Januszkiewicz K."/>
            <person name="Wedrychowicz H."/>
        </authorList>
    </citation>
    <scope>NUCLEOTIDE SEQUENCE [LARGE SCALE GENOMIC DNA]</scope>
    <source>
        <strain evidence="1 2">DSM 27063</strain>
    </source>
</reference>
<dbReference type="Gene3D" id="3.10.450.50">
    <property type="match status" value="1"/>
</dbReference>
<dbReference type="Pfam" id="PF02810">
    <property type="entry name" value="SEC-C"/>
    <property type="match status" value="1"/>
</dbReference>
<dbReference type="STRING" id="1168035.SAMN05444280_101167"/>
<dbReference type="RefSeq" id="WP_175552437.1">
    <property type="nucleotide sequence ID" value="NZ_FQZE01000001.1"/>
</dbReference>
<proteinExistence type="predicted"/>
<keyword evidence="2" id="KW-1185">Reference proteome</keyword>
<sequence length="436" mass="50664">MNYKKSKIGRNDICPCGSGLKYKKCCMNKAENSKIEDKEFSIPEILSLLKTALQNLNIVDKEVSNVAVKKVDLLNNKTLECQFYANSNNSIDVKIEAGAVMGAIHGFFKDDSFKNMQLNYYAIRAFDKQDSELMYVISSKEVAALIGQGDSMNWMKSSIFQENTTDYRLSVAKKQISEIENALRKVIVDRLSKKHGKDWFISCVGKKLRESVISTYYNQFGIETEEGDVLINYTFVLQLKKIICTNWKDFSDLFPNKIRFEELILELNSIRREEAHNRDISTVNLEQLKEIYEFILIVISEKYQDILPHFLIDNWKIQIKEIMLSNKLEMVFSDDEIQSETNNGLKLAKTVLNLQKLINHITDKELKLKSVVVPVQKRTTHNEMIGVFEKYRFLHEELLESGKTGVLIQVQEKQKEIKKYKKTMDEFVKKFLLYES</sequence>
<dbReference type="InterPro" id="IPR004027">
    <property type="entry name" value="SEC_C_motif"/>
</dbReference>
<name>A0A1M6ADT0_9BACT</name>
<evidence type="ECO:0000313" key="1">
    <source>
        <dbReference type="EMBL" id="SHI34561.1"/>
    </source>
</evidence>
<dbReference type="SUPFAM" id="SSF103642">
    <property type="entry name" value="Sec-C motif"/>
    <property type="match status" value="1"/>
</dbReference>
<accession>A0A1M6ADT0</accession>
<dbReference type="EMBL" id="FQZE01000001">
    <property type="protein sequence ID" value="SHI34561.1"/>
    <property type="molecule type" value="Genomic_DNA"/>
</dbReference>
<evidence type="ECO:0000313" key="2">
    <source>
        <dbReference type="Proteomes" id="UP000184050"/>
    </source>
</evidence>
<protein>
    <submittedName>
        <fullName evidence="1">SEC-C motif-containing protein</fullName>
    </submittedName>
</protein>